<dbReference type="Pfam" id="PF25598">
    <property type="entry name" value="ARM_PUB"/>
    <property type="match status" value="1"/>
</dbReference>
<name>A0A7I8IZ41_SPIIN</name>
<dbReference type="EMBL" id="LR746270">
    <property type="protein sequence ID" value="CAA7399408.1"/>
    <property type="molecule type" value="Genomic_DNA"/>
</dbReference>
<evidence type="ECO:0000313" key="11">
    <source>
        <dbReference type="Proteomes" id="UP000663760"/>
    </source>
</evidence>
<evidence type="ECO:0000313" key="9">
    <source>
        <dbReference type="EMBL" id="CAA2623439.1"/>
    </source>
</evidence>
<dbReference type="FunFam" id="1.25.10.10:FF:000082">
    <property type="entry name" value="RING-type E3 ubiquitin transferase"/>
    <property type="match status" value="1"/>
</dbReference>
<dbReference type="GO" id="GO:0061630">
    <property type="term" value="F:ubiquitin protein ligase activity"/>
    <property type="evidence" value="ECO:0007669"/>
    <property type="project" value="UniProtKB-EC"/>
</dbReference>
<feature type="domain" description="U-box" evidence="8">
    <location>
        <begin position="134"/>
        <end position="337"/>
    </location>
</feature>
<reference evidence="9" key="1">
    <citation type="submission" date="2019-12" db="EMBL/GenBank/DDBJ databases">
        <authorList>
            <person name="Scholz U."/>
            <person name="Mascher M."/>
            <person name="Fiebig A."/>
        </authorList>
    </citation>
    <scope>NUCLEOTIDE SEQUENCE</scope>
</reference>
<comment type="pathway">
    <text evidence="2">Protein modification; protein ubiquitination.</text>
</comment>
<evidence type="ECO:0000256" key="4">
    <source>
        <dbReference type="ARBA" id="ARBA00022679"/>
    </source>
</evidence>
<dbReference type="SUPFAM" id="SSF48371">
    <property type="entry name" value="ARM repeat"/>
    <property type="match status" value="1"/>
</dbReference>
<keyword evidence="4" id="KW-0808">Transferase</keyword>
<evidence type="ECO:0000256" key="3">
    <source>
        <dbReference type="ARBA" id="ARBA00012483"/>
    </source>
</evidence>
<evidence type="ECO:0000256" key="2">
    <source>
        <dbReference type="ARBA" id="ARBA00004906"/>
    </source>
</evidence>
<dbReference type="Pfam" id="PF00514">
    <property type="entry name" value="Arm"/>
    <property type="match status" value="1"/>
</dbReference>
<evidence type="ECO:0000259" key="8">
    <source>
        <dbReference type="Pfam" id="PF25598"/>
    </source>
</evidence>
<comment type="catalytic activity">
    <reaction evidence="1">
        <text>S-ubiquitinyl-[E2 ubiquitin-conjugating enzyme]-L-cysteine + [acceptor protein]-L-lysine = [E2 ubiquitin-conjugating enzyme]-L-cysteine + N(6)-ubiquitinyl-[acceptor protein]-L-lysine.</text>
        <dbReference type="EC" id="2.3.2.27"/>
    </reaction>
</comment>
<dbReference type="PROSITE" id="PS50176">
    <property type="entry name" value="ARM_REPEAT"/>
    <property type="match status" value="1"/>
</dbReference>
<evidence type="ECO:0000313" key="10">
    <source>
        <dbReference type="EMBL" id="CAA7399408.1"/>
    </source>
</evidence>
<evidence type="ECO:0000256" key="1">
    <source>
        <dbReference type="ARBA" id="ARBA00000900"/>
    </source>
</evidence>
<keyword evidence="6" id="KW-0833">Ubl conjugation pathway</keyword>
<dbReference type="AlphaFoldDB" id="A0A7I8IZ41"/>
<dbReference type="OrthoDB" id="7537227at2759"/>
<organism evidence="9">
    <name type="scientific">Spirodela intermedia</name>
    <name type="common">Intermediate duckweed</name>
    <dbReference type="NCBI Taxonomy" id="51605"/>
    <lineage>
        <taxon>Eukaryota</taxon>
        <taxon>Viridiplantae</taxon>
        <taxon>Streptophyta</taxon>
        <taxon>Embryophyta</taxon>
        <taxon>Tracheophyta</taxon>
        <taxon>Spermatophyta</taxon>
        <taxon>Magnoliopsida</taxon>
        <taxon>Liliopsida</taxon>
        <taxon>Araceae</taxon>
        <taxon>Lemnoideae</taxon>
        <taxon>Spirodela</taxon>
    </lineage>
</organism>
<evidence type="ECO:0000256" key="6">
    <source>
        <dbReference type="ARBA" id="ARBA00022786"/>
    </source>
</evidence>
<dbReference type="PANTHER" id="PTHR23315:SF64">
    <property type="entry name" value="ARM REPEAT SUPERFAMILY PROTEIN"/>
    <property type="match status" value="1"/>
</dbReference>
<dbReference type="GO" id="GO:0016567">
    <property type="term" value="P:protein ubiquitination"/>
    <property type="evidence" value="ECO:0007669"/>
    <property type="project" value="UniProtKB-ARBA"/>
</dbReference>
<dbReference type="Gene3D" id="1.25.10.10">
    <property type="entry name" value="Leucine-rich Repeat Variant"/>
    <property type="match status" value="3"/>
</dbReference>
<dbReference type="InterPro" id="IPR011989">
    <property type="entry name" value="ARM-like"/>
</dbReference>
<dbReference type="SMART" id="SM00185">
    <property type="entry name" value="ARM"/>
    <property type="match status" value="6"/>
</dbReference>
<keyword evidence="11" id="KW-1185">Reference proteome</keyword>
<dbReference type="InterPro" id="IPR000225">
    <property type="entry name" value="Armadillo"/>
</dbReference>
<dbReference type="EMBL" id="LR743594">
    <property type="protein sequence ID" value="CAA2623439.1"/>
    <property type="molecule type" value="Genomic_DNA"/>
</dbReference>
<dbReference type="InterPro" id="IPR016024">
    <property type="entry name" value="ARM-type_fold"/>
</dbReference>
<feature type="repeat" description="ARM" evidence="7">
    <location>
        <begin position="103"/>
        <end position="145"/>
    </location>
</feature>
<proteinExistence type="predicted"/>
<dbReference type="EC" id="2.3.2.27" evidence="3"/>
<accession>A0A7I8IZ41</accession>
<sequence>MEDGMMESYRYMDRTFSESSANSSGAFSDFGSERSGEFALNSQIAHRIIASTAAESNCSEGLERSLVADLESDSVEAQRRAAMEIRLLTKCNADNRLRFVREGAVRPLVSLMSSTDPQIQEHSVTAILNLSLRDENRDAIAAAGAIKPLVRALKFGTAAAKENAAFALLRLSHIEDHKVAIGRSGAIPLLVNLLETGTLRGKKDALATLYTLCSARENEVRAVQAGIMKPLLELMADPDSGMVDKAAFVMNILVVSGEARAAVVAEGGIPVLVEIVEVGLEKQKEMAASVLLQICEESVAYRSMVAREGAIPPLIALSQAGTTKARKKAEALIGLLRLARAGNSRWTAADGPD</sequence>
<dbReference type="PANTHER" id="PTHR23315">
    <property type="entry name" value="U BOX DOMAIN-CONTAINING"/>
    <property type="match status" value="1"/>
</dbReference>
<evidence type="ECO:0000256" key="7">
    <source>
        <dbReference type="PROSITE-ProRule" id="PRU00259"/>
    </source>
</evidence>
<evidence type="ECO:0000256" key="5">
    <source>
        <dbReference type="ARBA" id="ARBA00022737"/>
    </source>
</evidence>
<dbReference type="InterPro" id="IPR058678">
    <property type="entry name" value="ARM_PUB"/>
</dbReference>
<gene>
    <name evidence="9" type="ORF">SI7747_07009367</name>
    <name evidence="10" type="ORF">SI8410_07010078</name>
</gene>
<protein>
    <recommendedName>
        <fullName evidence="3">RING-type E3 ubiquitin transferase</fullName>
        <ecNumber evidence="3">2.3.2.27</ecNumber>
    </recommendedName>
</protein>
<keyword evidence="5" id="KW-0677">Repeat</keyword>
<dbReference type="Proteomes" id="UP000663760">
    <property type="component" value="Chromosome 7"/>
</dbReference>